<comment type="caution">
    <text evidence="2">The sequence shown here is derived from an EMBL/GenBank/DDBJ whole genome shotgun (WGS) entry which is preliminary data.</text>
</comment>
<feature type="compositionally biased region" description="Basic and acidic residues" evidence="1">
    <location>
        <begin position="20"/>
        <end position="32"/>
    </location>
</feature>
<reference evidence="2 3" key="1">
    <citation type="submission" date="2024-01" db="EMBL/GenBank/DDBJ databases">
        <title>Genome assemblies of Stephania.</title>
        <authorList>
            <person name="Yang L."/>
        </authorList>
    </citation>
    <scope>NUCLEOTIDE SEQUENCE [LARGE SCALE GENOMIC DNA]</scope>
    <source>
        <strain evidence="2">QJT</strain>
        <tissue evidence="2">Leaf</tissue>
    </source>
</reference>
<accession>A0AAP0I7B9</accession>
<evidence type="ECO:0000313" key="2">
    <source>
        <dbReference type="EMBL" id="KAK9110000.1"/>
    </source>
</evidence>
<sequence>MRSNSRNSVDTSATVPVDSPNHEGRTRAHHDGTSTSFTLESVQAKLTDATVVKSSLVDPEFFYKARLLHGALDDEQEAPRDEEVQQELLAQHDSYEAPLQQPAPLPLYAYHTLYDMPPYAAYLESRFDRLEEYMTTHFATIENSLAHQSFCLRQLEDRMPPPRPRKDGPSHRSSRLARRAPSQ</sequence>
<dbReference type="AlphaFoldDB" id="A0AAP0I7B9"/>
<protein>
    <submittedName>
        <fullName evidence="2">Uncharacterized protein</fullName>
    </submittedName>
</protein>
<organism evidence="2 3">
    <name type="scientific">Stephania japonica</name>
    <dbReference type="NCBI Taxonomy" id="461633"/>
    <lineage>
        <taxon>Eukaryota</taxon>
        <taxon>Viridiplantae</taxon>
        <taxon>Streptophyta</taxon>
        <taxon>Embryophyta</taxon>
        <taxon>Tracheophyta</taxon>
        <taxon>Spermatophyta</taxon>
        <taxon>Magnoliopsida</taxon>
        <taxon>Ranunculales</taxon>
        <taxon>Menispermaceae</taxon>
        <taxon>Menispermoideae</taxon>
        <taxon>Cissampelideae</taxon>
        <taxon>Stephania</taxon>
    </lineage>
</organism>
<evidence type="ECO:0000256" key="1">
    <source>
        <dbReference type="SAM" id="MobiDB-lite"/>
    </source>
</evidence>
<dbReference type="EMBL" id="JBBNAE010000007">
    <property type="protein sequence ID" value="KAK9110000.1"/>
    <property type="molecule type" value="Genomic_DNA"/>
</dbReference>
<name>A0AAP0I7B9_9MAGN</name>
<feature type="region of interest" description="Disordered" evidence="1">
    <location>
        <begin position="1"/>
        <end position="35"/>
    </location>
</feature>
<gene>
    <name evidence="2" type="ORF">Sjap_018060</name>
</gene>
<proteinExistence type="predicted"/>
<evidence type="ECO:0000313" key="3">
    <source>
        <dbReference type="Proteomes" id="UP001417504"/>
    </source>
</evidence>
<feature type="region of interest" description="Disordered" evidence="1">
    <location>
        <begin position="153"/>
        <end position="183"/>
    </location>
</feature>
<feature type="compositionally biased region" description="Basic residues" evidence="1">
    <location>
        <begin position="172"/>
        <end position="183"/>
    </location>
</feature>
<dbReference type="Proteomes" id="UP001417504">
    <property type="component" value="Unassembled WGS sequence"/>
</dbReference>
<feature type="compositionally biased region" description="Polar residues" evidence="1">
    <location>
        <begin position="1"/>
        <end position="14"/>
    </location>
</feature>
<keyword evidence="3" id="KW-1185">Reference proteome</keyword>
<feature type="compositionally biased region" description="Basic and acidic residues" evidence="1">
    <location>
        <begin position="154"/>
        <end position="170"/>
    </location>
</feature>